<dbReference type="OrthoDB" id="3351204at2"/>
<accession>A0A368TA07</accession>
<sequence>MAQVPAGHSGRLWCGRTEARPRAAGWHPGRRVDVEGWAALLPERGGSVPHPAARAFLREFGGRESPHAGPGRNVARSGFRFDPVLAAYDHEIFTCLSRGITGRLYPLGAVEGQPLPRDGRGRGGVLAHGQHRGAQPHRRRGGRQPVRGVPGVSGVVVLTCARRHGGGGSPRHAGARGHGVGLSGRPPCAAAGRGPRVQPAGRSRQAPAAAAAFA</sequence>
<dbReference type="EMBL" id="QEIN01000017">
    <property type="protein sequence ID" value="RCV61597.1"/>
    <property type="molecule type" value="Genomic_DNA"/>
</dbReference>
<protein>
    <submittedName>
        <fullName evidence="2">Uncharacterized protein</fullName>
    </submittedName>
</protein>
<evidence type="ECO:0000313" key="3">
    <source>
        <dbReference type="Proteomes" id="UP000253318"/>
    </source>
</evidence>
<organism evidence="2 3">
    <name type="scientific">Marinitenerispora sediminis</name>
    <dbReference type="NCBI Taxonomy" id="1931232"/>
    <lineage>
        <taxon>Bacteria</taxon>
        <taxon>Bacillati</taxon>
        <taxon>Actinomycetota</taxon>
        <taxon>Actinomycetes</taxon>
        <taxon>Streptosporangiales</taxon>
        <taxon>Nocardiopsidaceae</taxon>
        <taxon>Marinitenerispora</taxon>
    </lineage>
</organism>
<dbReference type="InterPro" id="IPR025850">
    <property type="entry name" value="SUKH-3"/>
</dbReference>
<feature type="region of interest" description="Disordered" evidence="1">
    <location>
        <begin position="115"/>
        <end position="148"/>
    </location>
</feature>
<keyword evidence="3" id="KW-1185">Reference proteome</keyword>
<name>A0A368TA07_9ACTN</name>
<feature type="compositionally biased region" description="Basic residues" evidence="1">
    <location>
        <begin position="129"/>
        <end position="142"/>
    </location>
</feature>
<reference evidence="2 3" key="1">
    <citation type="submission" date="2018-04" db="EMBL/GenBank/DDBJ databases">
        <title>Novel actinobacteria from marine sediment.</title>
        <authorList>
            <person name="Ng Z.Y."/>
            <person name="Tan G.Y.A."/>
        </authorList>
    </citation>
    <scope>NUCLEOTIDE SEQUENCE [LARGE SCALE GENOMIC DNA]</scope>
    <source>
        <strain evidence="2 3">TPS81</strain>
    </source>
</reference>
<gene>
    <name evidence="2" type="ORF">DEF24_03910</name>
</gene>
<comment type="caution">
    <text evidence="2">The sequence shown here is derived from an EMBL/GenBank/DDBJ whole genome shotgun (WGS) entry which is preliminary data.</text>
</comment>
<evidence type="ECO:0000313" key="2">
    <source>
        <dbReference type="EMBL" id="RCV61597.1"/>
    </source>
</evidence>
<proteinExistence type="predicted"/>
<feature type="region of interest" description="Disordered" evidence="1">
    <location>
        <begin position="162"/>
        <end position="214"/>
    </location>
</feature>
<dbReference type="AlphaFoldDB" id="A0A368TA07"/>
<evidence type="ECO:0000256" key="1">
    <source>
        <dbReference type="SAM" id="MobiDB-lite"/>
    </source>
</evidence>
<dbReference type="Pfam" id="PF14433">
    <property type="entry name" value="SUKH-3"/>
    <property type="match status" value="1"/>
</dbReference>
<dbReference type="Proteomes" id="UP000253318">
    <property type="component" value="Unassembled WGS sequence"/>
</dbReference>